<evidence type="ECO:0000259" key="3">
    <source>
        <dbReference type="Pfam" id="PF21317"/>
    </source>
</evidence>
<evidence type="ECO:0000256" key="1">
    <source>
        <dbReference type="ARBA" id="ARBA00022801"/>
    </source>
</evidence>
<dbReference type="AlphaFoldDB" id="A0A9P0CWH9"/>
<keyword evidence="1" id="KW-0378">Hydrolase</keyword>
<keyword evidence="2" id="KW-0326">Glycosidase</keyword>
<dbReference type="Proteomes" id="UP001153636">
    <property type="component" value="Chromosome 4"/>
</dbReference>
<dbReference type="Pfam" id="PF21467">
    <property type="entry name" value="BetaGal_gal-bd"/>
    <property type="match status" value="1"/>
</dbReference>
<reference evidence="5" key="1">
    <citation type="submission" date="2022-01" db="EMBL/GenBank/DDBJ databases">
        <authorList>
            <person name="King R."/>
        </authorList>
    </citation>
    <scope>NUCLEOTIDE SEQUENCE</scope>
</reference>
<feature type="domain" description="Beta-galactosidase 1-like first all-beta" evidence="3">
    <location>
        <begin position="1"/>
        <end position="45"/>
    </location>
</feature>
<sequence length="154" mass="17806">MDLVVENFGRINHGLLNQFHQFKGLTDAVYINDIIVRNWKIVPLEFKINWNINSNNWKPITTVEATPALYKFVLEIDDEPEDTFVDVQGWTKGITIVNGFVLGRHFFIGPQQTLYLPAPLLRIGSNDFIVFEHYDAKKYLKFSIAPIFGNTLYV</sequence>
<dbReference type="GO" id="GO:0004553">
    <property type="term" value="F:hydrolase activity, hydrolyzing O-glycosyl compounds"/>
    <property type="evidence" value="ECO:0007669"/>
    <property type="project" value="InterPro"/>
</dbReference>
<organism evidence="5 6">
    <name type="scientific">Psylliodes chrysocephalus</name>
    <dbReference type="NCBI Taxonomy" id="3402493"/>
    <lineage>
        <taxon>Eukaryota</taxon>
        <taxon>Metazoa</taxon>
        <taxon>Ecdysozoa</taxon>
        <taxon>Arthropoda</taxon>
        <taxon>Hexapoda</taxon>
        <taxon>Insecta</taxon>
        <taxon>Pterygota</taxon>
        <taxon>Neoptera</taxon>
        <taxon>Endopterygota</taxon>
        <taxon>Coleoptera</taxon>
        <taxon>Polyphaga</taxon>
        <taxon>Cucujiformia</taxon>
        <taxon>Chrysomeloidea</taxon>
        <taxon>Chrysomelidae</taxon>
        <taxon>Galerucinae</taxon>
        <taxon>Alticini</taxon>
        <taxon>Psylliodes</taxon>
    </lineage>
</organism>
<protein>
    <recommendedName>
        <fullName evidence="7">Beta-galactosidase</fullName>
    </recommendedName>
</protein>
<dbReference type="InterPro" id="IPR048912">
    <property type="entry name" value="BetaGal1-like_ABD1"/>
</dbReference>
<dbReference type="EMBL" id="OV651816">
    <property type="protein sequence ID" value="CAH1109574.1"/>
    <property type="molecule type" value="Genomic_DNA"/>
</dbReference>
<name>A0A9P0CWH9_9CUCU</name>
<dbReference type="SUPFAM" id="SSF49785">
    <property type="entry name" value="Galactose-binding domain-like"/>
    <property type="match status" value="1"/>
</dbReference>
<dbReference type="GO" id="GO:0005975">
    <property type="term" value="P:carbohydrate metabolic process"/>
    <property type="evidence" value="ECO:0007669"/>
    <property type="project" value="InterPro"/>
</dbReference>
<dbReference type="InterPro" id="IPR008979">
    <property type="entry name" value="Galactose-bd-like_sf"/>
</dbReference>
<keyword evidence="6" id="KW-1185">Reference proteome</keyword>
<proteinExistence type="predicted"/>
<dbReference type="PANTHER" id="PTHR23421">
    <property type="entry name" value="BETA-GALACTOSIDASE RELATED"/>
    <property type="match status" value="1"/>
</dbReference>
<dbReference type="InterPro" id="IPR048913">
    <property type="entry name" value="BetaGal_gal-bd"/>
</dbReference>
<evidence type="ECO:0000313" key="5">
    <source>
        <dbReference type="EMBL" id="CAH1109574.1"/>
    </source>
</evidence>
<dbReference type="Gene3D" id="2.60.120.260">
    <property type="entry name" value="Galactose-binding domain-like"/>
    <property type="match status" value="1"/>
</dbReference>
<evidence type="ECO:0000259" key="4">
    <source>
        <dbReference type="Pfam" id="PF21467"/>
    </source>
</evidence>
<feature type="domain" description="Beta-galactosidase galactose-binding" evidence="4">
    <location>
        <begin position="67"/>
        <end position="126"/>
    </location>
</feature>
<evidence type="ECO:0000256" key="2">
    <source>
        <dbReference type="ARBA" id="ARBA00023295"/>
    </source>
</evidence>
<dbReference type="InterPro" id="IPR001944">
    <property type="entry name" value="Glycoside_Hdrlase_35"/>
</dbReference>
<accession>A0A9P0CWH9</accession>
<dbReference type="OrthoDB" id="1657402at2759"/>
<dbReference type="Pfam" id="PF21317">
    <property type="entry name" value="BetaGal_ABD_1"/>
    <property type="match status" value="1"/>
</dbReference>
<evidence type="ECO:0000313" key="6">
    <source>
        <dbReference type="Proteomes" id="UP001153636"/>
    </source>
</evidence>
<gene>
    <name evidence="5" type="ORF">PSYICH_LOCUS10217</name>
</gene>
<evidence type="ECO:0008006" key="7">
    <source>
        <dbReference type="Google" id="ProtNLM"/>
    </source>
</evidence>